<feature type="domain" description="Importin N-terminal" evidence="4">
    <location>
        <begin position="21"/>
        <end position="92"/>
    </location>
</feature>
<proteinExistence type="predicted"/>
<evidence type="ECO:0000256" key="3">
    <source>
        <dbReference type="ARBA" id="ARBA00023242"/>
    </source>
</evidence>
<dbReference type="GO" id="GO:0005049">
    <property type="term" value="F:nuclear export signal receptor activity"/>
    <property type="evidence" value="ECO:0007669"/>
    <property type="project" value="TreeGrafter"/>
</dbReference>
<dbReference type="GO" id="GO:0006606">
    <property type="term" value="P:protein import into nucleus"/>
    <property type="evidence" value="ECO:0007669"/>
    <property type="project" value="TreeGrafter"/>
</dbReference>
<dbReference type="Proteomes" id="UP000076532">
    <property type="component" value="Unassembled WGS sequence"/>
</dbReference>
<protein>
    <submittedName>
        <fullName evidence="5">ARM repeat-containing protein</fullName>
    </submittedName>
</protein>
<name>A0A166QVJ4_9AGAM</name>
<evidence type="ECO:0000256" key="1">
    <source>
        <dbReference type="ARBA" id="ARBA00004123"/>
    </source>
</evidence>
<dbReference type="Gene3D" id="1.25.10.10">
    <property type="entry name" value="Leucine-rich Repeat Variant"/>
    <property type="match status" value="1"/>
</dbReference>
<organism evidence="5 6">
    <name type="scientific">Athelia psychrophila</name>
    <dbReference type="NCBI Taxonomy" id="1759441"/>
    <lineage>
        <taxon>Eukaryota</taxon>
        <taxon>Fungi</taxon>
        <taxon>Dikarya</taxon>
        <taxon>Basidiomycota</taxon>
        <taxon>Agaricomycotina</taxon>
        <taxon>Agaricomycetes</taxon>
        <taxon>Agaricomycetidae</taxon>
        <taxon>Atheliales</taxon>
        <taxon>Atheliaceae</taxon>
        <taxon>Athelia</taxon>
    </lineage>
</organism>
<comment type="subcellular location">
    <subcellularLocation>
        <location evidence="1">Nucleus</location>
    </subcellularLocation>
</comment>
<evidence type="ECO:0000313" key="5">
    <source>
        <dbReference type="EMBL" id="KZP27600.1"/>
    </source>
</evidence>
<dbReference type="PANTHER" id="PTHR10997:SF8">
    <property type="entry name" value="EXPORTIN-2"/>
    <property type="match status" value="1"/>
</dbReference>
<dbReference type="GO" id="GO:0005635">
    <property type="term" value="C:nuclear envelope"/>
    <property type="evidence" value="ECO:0007669"/>
    <property type="project" value="TreeGrafter"/>
</dbReference>
<dbReference type="GO" id="GO:0031267">
    <property type="term" value="F:small GTPase binding"/>
    <property type="evidence" value="ECO:0007669"/>
    <property type="project" value="InterPro"/>
</dbReference>
<dbReference type="STRING" id="436010.A0A166QVJ4"/>
<reference evidence="5 6" key="1">
    <citation type="journal article" date="2016" name="Mol. Biol. Evol.">
        <title>Comparative Genomics of Early-Diverging Mushroom-Forming Fungi Provides Insights into the Origins of Lignocellulose Decay Capabilities.</title>
        <authorList>
            <person name="Nagy L.G."/>
            <person name="Riley R."/>
            <person name="Tritt A."/>
            <person name="Adam C."/>
            <person name="Daum C."/>
            <person name="Floudas D."/>
            <person name="Sun H."/>
            <person name="Yadav J.S."/>
            <person name="Pangilinan J."/>
            <person name="Larsson K.H."/>
            <person name="Matsuura K."/>
            <person name="Barry K."/>
            <person name="Labutti K."/>
            <person name="Kuo R."/>
            <person name="Ohm R.A."/>
            <person name="Bhattacharya S.S."/>
            <person name="Shirouzu T."/>
            <person name="Yoshinaga Y."/>
            <person name="Martin F.M."/>
            <person name="Grigoriev I.V."/>
            <person name="Hibbett D.S."/>
        </authorList>
    </citation>
    <scope>NUCLEOTIDE SEQUENCE [LARGE SCALE GENOMIC DNA]</scope>
    <source>
        <strain evidence="5 6">CBS 109695</strain>
    </source>
</reference>
<dbReference type="PANTHER" id="PTHR10997">
    <property type="entry name" value="IMPORTIN-7, 8, 11"/>
    <property type="match status" value="1"/>
</dbReference>
<keyword evidence="2" id="KW-0813">Transport</keyword>
<gene>
    <name evidence="5" type="ORF">FIBSPDRAFT_853454</name>
</gene>
<dbReference type="GO" id="GO:0006611">
    <property type="term" value="P:protein export from nucleus"/>
    <property type="evidence" value="ECO:0007669"/>
    <property type="project" value="TreeGrafter"/>
</dbReference>
<evidence type="ECO:0000313" key="6">
    <source>
        <dbReference type="Proteomes" id="UP000076532"/>
    </source>
</evidence>
<accession>A0A166QVJ4</accession>
<evidence type="ECO:0000259" key="4">
    <source>
        <dbReference type="PROSITE" id="PS50166"/>
    </source>
</evidence>
<dbReference type="InterPro" id="IPR016024">
    <property type="entry name" value="ARM-type_fold"/>
</dbReference>
<dbReference type="EMBL" id="KV417508">
    <property type="protein sequence ID" value="KZP27600.1"/>
    <property type="molecule type" value="Genomic_DNA"/>
</dbReference>
<dbReference type="SUPFAM" id="SSF48371">
    <property type="entry name" value="ARM repeat"/>
    <property type="match status" value="1"/>
</dbReference>
<dbReference type="AlphaFoldDB" id="A0A166QVJ4"/>
<keyword evidence="6" id="KW-1185">Reference proteome</keyword>
<dbReference type="OrthoDB" id="3268246at2759"/>
<dbReference type="SMART" id="SM00913">
    <property type="entry name" value="IBN_N"/>
    <property type="match status" value="1"/>
</dbReference>
<dbReference type="Pfam" id="PF03810">
    <property type="entry name" value="IBN_N"/>
    <property type="match status" value="1"/>
</dbReference>
<dbReference type="InterPro" id="IPR001494">
    <property type="entry name" value="Importin-beta_N"/>
</dbReference>
<evidence type="ECO:0000256" key="2">
    <source>
        <dbReference type="ARBA" id="ARBA00022448"/>
    </source>
</evidence>
<dbReference type="InterPro" id="IPR011989">
    <property type="entry name" value="ARM-like"/>
</dbReference>
<keyword evidence="3" id="KW-0539">Nucleus</keyword>
<sequence length="156" mass="16912">MSSDLPSLLLASFHPASRKLAEKSLTTLSAQPGYIGALLQLVLGQGTQDCSVLSAGVYLKNVTRLRWEEDINSIPESDKAELRKALVPAMLHVSTPGDKTIRAQVAESVSLIAEVDFPERWPELTDQLTASLSPTYTTANVSVLEPAHSIFAPWRA</sequence>
<dbReference type="PROSITE" id="PS50166">
    <property type="entry name" value="IMPORTIN_B_NT"/>
    <property type="match status" value="1"/>
</dbReference>
<dbReference type="GO" id="GO:0005829">
    <property type="term" value="C:cytosol"/>
    <property type="evidence" value="ECO:0007669"/>
    <property type="project" value="TreeGrafter"/>
</dbReference>